<sequence>MTRFFSLPTSSASHTKEAKGREMKGGHQSGGDLIGQDEREKIVTETGGSGAPTSTTTTTPRAGPNKLHKPRPFSLSVPSSKKRSSSTSSTPFLDAAARQAISVVMPLSNSSSSEESFSTVATPPSPATSSKGRSETKRLRTISLRSVRSVSASIINHRHNASTSTTASAQSNKDSILSSSGSMSSSASTSPSVSPMKKVTSKVRKSIRRLGSSLHLPHVTSKSRPRSSSTSSASGVDHHHLSHPSHPSIRTPSTPLTSASSRKSSFSQDLASANTEESQSYDNEHEAEPEDERLPESIPEIEPVQSLEEESEQEPELQLTSVASVEPSSEAASVSGDSDEPLRLQVPVSPRIVSTVLSPVDEMPTPITPQAPAFPASITASVEAGEVQPEEVESPSEHTLSTSVYVEQDVPDPFLVDEEGDAMSDEEKEKEEHPQERETSVAPSFASSDIPAAQEIALDASTITTTGDLNSPASEQPLSSPLNVNKDVPPPPPEEPAVGQIEEEEVPDLFLPGLIVPTMFLPIPNTDPLTTLLTKYIYPPEKRPVRDVTGDWTRTDIHTLVMTNSWRSLGRMARDRIVASNPADVENILGLWYLRLASLARLRLSNQTAAECTNLFAVLNAIEPLDHRVYVFERILPFELEIMYARVKYWSGDHMGYLDALAALLKKCKRKAKEASTVAKFEGEAQEIKDMWKERGSRVSLILASQLVEMKDFTAATKLLEPLCVQKPPAGENDKPVSNAHLRSAVARIYIQGGNVQAAAHHFRIVAQDPEADESLKQLNDAILSAAEGDWERSVQVLKKLIEDDADNFVAVNNLSVTLLSQGKLKEGIEVLERALKSSPSTVVVAEPFLFNLSTLYELRSAAGLEKKKDLLIEVAKWSGDGLRVNCLKMPTN</sequence>
<dbReference type="SUPFAM" id="SSF48452">
    <property type="entry name" value="TPR-like"/>
    <property type="match status" value="1"/>
</dbReference>
<feature type="compositionally biased region" description="Basic residues" evidence="1">
    <location>
        <begin position="199"/>
        <end position="208"/>
    </location>
</feature>
<protein>
    <submittedName>
        <fullName evidence="2">Uncharacterized protein</fullName>
    </submittedName>
</protein>
<dbReference type="GO" id="GO:0030008">
    <property type="term" value="C:TRAPP complex"/>
    <property type="evidence" value="ECO:0007669"/>
    <property type="project" value="TreeGrafter"/>
</dbReference>
<feature type="compositionally biased region" description="Acidic residues" evidence="1">
    <location>
        <begin position="415"/>
        <end position="424"/>
    </location>
</feature>
<accession>A0AAD5VPE9</accession>
<comment type="caution">
    <text evidence="2">The sequence shown here is derived from an EMBL/GenBank/DDBJ whole genome shotgun (WGS) entry which is preliminary data.</text>
</comment>
<feature type="region of interest" description="Disordered" evidence="1">
    <location>
        <begin position="106"/>
        <end position="144"/>
    </location>
</feature>
<feature type="region of interest" description="Disordered" evidence="1">
    <location>
        <begin position="156"/>
        <end position="347"/>
    </location>
</feature>
<feature type="compositionally biased region" description="Polar residues" evidence="1">
    <location>
        <begin position="119"/>
        <end position="131"/>
    </location>
</feature>
<feature type="compositionally biased region" description="Low complexity" evidence="1">
    <location>
        <begin position="73"/>
        <end position="92"/>
    </location>
</feature>
<feature type="region of interest" description="Disordered" evidence="1">
    <location>
        <begin position="1"/>
        <end position="92"/>
    </location>
</feature>
<evidence type="ECO:0000313" key="3">
    <source>
        <dbReference type="Proteomes" id="UP001213000"/>
    </source>
</evidence>
<feature type="compositionally biased region" description="Basic and acidic residues" evidence="1">
    <location>
        <begin position="14"/>
        <end position="25"/>
    </location>
</feature>
<evidence type="ECO:0000313" key="2">
    <source>
        <dbReference type="EMBL" id="KAJ3565795.1"/>
    </source>
</evidence>
<dbReference type="EMBL" id="JANIEX010000539">
    <property type="protein sequence ID" value="KAJ3565795.1"/>
    <property type="molecule type" value="Genomic_DNA"/>
</dbReference>
<feature type="compositionally biased region" description="Polar residues" evidence="1">
    <location>
        <begin position="465"/>
        <end position="483"/>
    </location>
</feature>
<dbReference type="PANTHER" id="PTHR21581:SF6">
    <property type="entry name" value="TRAFFICKING PROTEIN PARTICLE COMPLEX SUBUNIT 12"/>
    <property type="match status" value="1"/>
</dbReference>
<feature type="compositionally biased region" description="Basic and acidic residues" evidence="1">
    <location>
        <begin position="425"/>
        <end position="439"/>
    </location>
</feature>
<name>A0AAD5VPE9_9AGAR</name>
<feature type="compositionally biased region" description="Low complexity" evidence="1">
    <location>
        <begin position="316"/>
        <end position="335"/>
    </location>
</feature>
<feature type="compositionally biased region" description="Polar residues" evidence="1">
    <location>
        <begin position="250"/>
        <end position="281"/>
    </location>
</feature>
<organism evidence="2 3">
    <name type="scientific">Leucocoprinus birnbaumii</name>
    <dbReference type="NCBI Taxonomy" id="56174"/>
    <lineage>
        <taxon>Eukaryota</taxon>
        <taxon>Fungi</taxon>
        <taxon>Dikarya</taxon>
        <taxon>Basidiomycota</taxon>
        <taxon>Agaricomycotina</taxon>
        <taxon>Agaricomycetes</taxon>
        <taxon>Agaricomycetidae</taxon>
        <taxon>Agaricales</taxon>
        <taxon>Agaricineae</taxon>
        <taxon>Agaricaceae</taxon>
        <taxon>Leucocoprinus</taxon>
    </lineage>
</organism>
<dbReference type="AlphaFoldDB" id="A0AAD5VPE9"/>
<feature type="compositionally biased region" description="Low complexity" evidence="1">
    <location>
        <begin position="108"/>
        <end position="118"/>
    </location>
</feature>
<dbReference type="GO" id="GO:0005794">
    <property type="term" value="C:Golgi apparatus"/>
    <property type="evidence" value="ECO:0007669"/>
    <property type="project" value="TreeGrafter"/>
</dbReference>
<feature type="compositionally biased region" description="Low complexity" evidence="1">
    <location>
        <begin position="220"/>
        <end position="234"/>
    </location>
</feature>
<reference evidence="2" key="1">
    <citation type="submission" date="2022-07" db="EMBL/GenBank/DDBJ databases">
        <title>Genome Sequence of Leucocoprinus birnbaumii.</title>
        <authorList>
            <person name="Buettner E."/>
        </authorList>
    </citation>
    <scope>NUCLEOTIDE SEQUENCE</scope>
    <source>
        <strain evidence="2">VT141</strain>
    </source>
</reference>
<gene>
    <name evidence="2" type="ORF">NP233_g7420</name>
</gene>
<dbReference type="InterPro" id="IPR011990">
    <property type="entry name" value="TPR-like_helical_dom_sf"/>
</dbReference>
<dbReference type="Proteomes" id="UP001213000">
    <property type="component" value="Unassembled WGS sequence"/>
</dbReference>
<proteinExistence type="predicted"/>
<feature type="region of interest" description="Disordered" evidence="1">
    <location>
        <begin position="465"/>
        <end position="498"/>
    </location>
</feature>
<feature type="region of interest" description="Disordered" evidence="1">
    <location>
        <begin position="360"/>
        <end position="447"/>
    </location>
</feature>
<dbReference type="Gene3D" id="1.25.40.10">
    <property type="entry name" value="Tetratricopeptide repeat domain"/>
    <property type="match status" value="1"/>
</dbReference>
<feature type="compositionally biased region" description="Low complexity" evidence="1">
    <location>
        <begin position="51"/>
        <end position="63"/>
    </location>
</feature>
<evidence type="ECO:0000256" key="1">
    <source>
        <dbReference type="SAM" id="MobiDB-lite"/>
    </source>
</evidence>
<dbReference type="PANTHER" id="PTHR21581">
    <property type="entry name" value="D-ALANYL-D-ALANINE CARBOXYPEPTIDASE"/>
    <property type="match status" value="1"/>
</dbReference>
<keyword evidence="3" id="KW-1185">Reference proteome</keyword>
<feature type="compositionally biased region" description="Low complexity" evidence="1">
    <location>
        <begin position="161"/>
        <end position="194"/>
    </location>
</feature>